<keyword evidence="5" id="KW-1185">Reference proteome</keyword>
<dbReference type="HAMAP" id="MF_00795">
    <property type="entry name" value="CutC"/>
    <property type="match status" value="1"/>
</dbReference>
<dbReference type="PANTHER" id="PTHR12598">
    <property type="entry name" value="COPPER HOMEOSTASIS PROTEIN CUTC"/>
    <property type="match status" value="1"/>
</dbReference>
<accession>A0A6P2D676</accession>
<dbReference type="GO" id="GO:0005737">
    <property type="term" value="C:cytoplasm"/>
    <property type="evidence" value="ECO:0007669"/>
    <property type="project" value="UniProtKB-SubCell"/>
</dbReference>
<dbReference type="Proteomes" id="UP000464178">
    <property type="component" value="Chromosome"/>
</dbReference>
<comment type="caution">
    <text evidence="2">Once thought to be involved in copper homeostasis, experiments in E.coli have shown this is not the case.</text>
</comment>
<keyword evidence="2" id="KW-0963">Cytoplasm</keyword>
<dbReference type="InterPro" id="IPR036188">
    <property type="entry name" value="FAD/NAD-bd_sf"/>
</dbReference>
<gene>
    <name evidence="2" type="primary">cutC</name>
    <name evidence="4" type="ORF">SOIL9_10340</name>
</gene>
<dbReference type="GO" id="GO:0016491">
    <property type="term" value="F:oxidoreductase activity"/>
    <property type="evidence" value="ECO:0007669"/>
    <property type="project" value="InterPro"/>
</dbReference>
<dbReference type="InterPro" id="IPR002937">
    <property type="entry name" value="Amino_oxidase"/>
</dbReference>
<dbReference type="InterPro" id="IPR005627">
    <property type="entry name" value="CutC-like"/>
</dbReference>
<evidence type="ECO:0000259" key="3">
    <source>
        <dbReference type="Pfam" id="PF01593"/>
    </source>
</evidence>
<evidence type="ECO:0000256" key="1">
    <source>
        <dbReference type="ARBA" id="ARBA00007768"/>
    </source>
</evidence>
<protein>
    <recommendedName>
        <fullName evidence="2">PF03932 family protein CutC</fullName>
    </recommendedName>
</protein>
<dbReference type="Pfam" id="PF03932">
    <property type="entry name" value="CutC"/>
    <property type="match status" value="1"/>
</dbReference>
<dbReference type="EMBL" id="LR593886">
    <property type="protein sequence ID" value="VTR96811.1"/>
    <property type="molecule type" value="Genomic_DNA"/>
</dbReference>
<dbReference type="PANTHER" id="PTHR12598:SF0">
    <property type="entry name" value="COPPER HOMEOSTASIS PROTEIN CUTC HOMOLOG"/>
    <property type="match status" value="1"/>
</dbReference>
<dbReference type="KEGG" id="gms:SOIL9_10340"/>
<dbReference type="Gene3D" id="3.50.50.60">
    <property type="entry name" value="FAD/NAD(P)-binding domain"/>
    <property type="match status" value="1"/>
</dbReference>
<dbReference type="Pfam" id="PF01593">
    <property type="entry name" value="Amino_oxidase"/>
    <property type="match status" value="1"/>
</dbReference>
<dbReference type="GO" id="GO:0005507">
    <property type="term" value="F:copper ion binding"/>
    <property type="evidence" value="ECO:0007669"/>
    <property type="project" value="TreeGrafter"/>
</dbReference>
<dbReference type="Gene3D" id="3.90.660.10">
    <property type="match status" value="1"/>
</dbReference>
<evidence type="ECO:0000256" key="2">
    <source>
        <dbReference type="HAMAP-Rule" id="MF_00795"/>
    </source>
</evidence>
<dbReference type="RefSeq" id="WP_162670925.1">
    <property type="nucleotide sequence ID" value="NZ_LR593886.1"/>
</dbReference>
<reference evidence="4 5" key="1">
    <citation type="submission" date="2019-05" db="EMBL/GenBank/DDBJ databases">
        <authorList>
            <consortium name="Science for Life Laboratories"/>
        </authorList>
    </citation>
    <scope>NUCLEOTIDE SEQUENCE [LARGE SCALE GENOMIC DNA]</scope>
    <source>
        <strain evidence="4">Soil9</strain>
    </source>
</reference>
<evidence type="ECO:0000313" key="5">
    <source>
        <dbReference type="Proteomes" id="UP000464178"/>
    </source>
</evidence>
<sequence length="624" mass="67197">MTPRVAIIGAGLAGLTAAHRLLSRPSPPDVTIIDKGRHCGGRACTRTVDLPDGRKARFDLGPPNLYARHARLLGPNGRRAPDAPPEFKLTALASELPGEPLFTNRAVGRIGASGEAPGAPITGLTAANGMRELAFRLLTVHGDRLDFRDHTLAEKLERTGSGWRIHTRSLRDEHQTTVGANALIVTPPVPQTLELFERNKLELPDELRDSLRKVTYARCIALYGVFAGAGGLQPGGLWFGDGPLEWVTDNHLKNVSAISGSVTALTTDQWATEHWNAPDARIIELLLPRLRAWVGAPVHPDWVWVHKWRWARPVSPIRPPCAVLRDLSAVLAGDGFASGSADHAGAAITSGEAAAHRTGALLTALARRDGRDTVPRPQRYTLEVAVTTPEEAIYATRAGADRLELSSGLALGGLTPSLGLFRAVRKMAPDVPLYVLLRPRAGGFAYSPSEFAAMVEDAETFMHEGADGLVFGALTSKGQIQHHWCRTLVEAARGKAVFHRAFDFLPEPLVALDELIEIGFERVLTSGGASTAEAGTTHLAALVQHAGWQIEILPAGRVRGENVADLVRATRCDQVHAGPRTTVSDRSLDGRPALAREMGATTELDDRAVRHLRQQLDGLVESLS</sequence>
<proteinExistence type="inferred from homology"/>
<dbReference type="InterPro" id="IPR036822">
    <property type="entry name" value="CutC-like_dom_sf"/>
</dbReference>
<comment type="similarity">
    <text evidence="1 2">Belongs to the CutC family.</text>
</comment>
<name>A0A6P2D676_9BACT</name>
<evidence type="ECO:0000313" key="4">
    <source>
        <dbReference type="EMBL" id="VTR96811.1"/>
    </source>
</evidence>
<organism evidence="4 5">
    <name type="scientific">Gemmata massiliana</name>
    <dbReference type="NCBI Taxonomy" id="1210884"/>
    <lineage>
        <taxon>Bacteria</taxon>
        <taxon>Pseudomonadati</taxon>
        <taxon>Planctomycetota</taxon>
        <taxon>Planctomycetia</taxon>
        <taxon>Gemmatales</taxon>
        <taxon>Gemmataceae</taxon>
        <taxon>Gemmata</taxon>
    </lineage>
</organism>
<dbReference type="SUPFAM" id="SSF51905">
    <property type="entry name" value="FAD/NAD(P)-binding domain"/>
    <property type="match status" value="1"/>
</dbReference>
<dbReference type="SUPFAM" id="SSF110395">
    <property type="entry name" value="CutC-like"/>
    <property type="match status" value="1"/>
</dbReference>
<comment type="subcellular location">
    <subcellularLocation>
        <location evidence="2">Cytoplasm</location>
    </subcellularLocation>
</comment>
<dbReference type="Pfam" id="PF13450">
    <property type="entry name" value="NAD_binding_8"/>
    <property type="match status" value="1"/>
</dbReference>
<dbReference type="AlphaFoldDB" id="A0A6P2D676"/>
<dbReference type="Gene3D" id="3.20.20.380">
    <property type="entry name" value="Copper homeostasis (CutC) domain"/>
    <property type="match status" value="1"/>
</dbReference>
<feature type="domain" description="Amine oxidase" evidence="3">
    <location>
        <begin position="127"/>
        <end position="356"/>
    </location>
</feature>